<organism evidence="2 3">
    <name type="scientific">Caerostris extrusa</name>
    <name type="common">Bark spider</name>
    <name type="synonym">Caerostris bankana</name>
    <dbReference type="NCBI Taxonomy" id="172846"/>
    <lineage>
        <taxon>Eukaryota</taxon>
        <taxon>Metazoa</taxon>
        <taxon>Ecdysozoa</taxon>
        <taxon>Arthropoda</taxon>
        <taxon>Chelicerata</taxon>
        <taxon>Arachnida</taxon>
        <taxon>Araneae</taxon>
        <taxon>Araneomorphae</taxon>
        <taxon>Entelegynae</taxon>
        <taxon>Araneoidea</taxon>
        <taxon>Araneidae</taxon>
        <taxon>Caerostris</taxon>
    </lineage>
</organism>
<comment type="caution">
    <text evidence="2">The sequence shown here is derived from an EMBL/GenBank/DDBJ whole genome shotgun (WGS) entry which is preliminary data.</text>
</comment>
<evidence type="ECO:0000256" key="1">
    <source>
        <dbReference type="SAM" id="MobiDB-lite"/>
    </source>
</evidence>
<keyword evidence="3" id="KW-1185">Reference proteome</keyword>
<feature type="region of interest" description="Disordered" evidence="1">
    <location>
        <begin position="61"/>
        <end position="107"/>
    </location>
</feature>
<dbReference type="EMBL" id="BPLR01007015">
    <property type="protein sequence ID" value="GIY13912.1"/>
    <property type="molecule type" value="Genomic_DNA"/>
</dbReference>
<dbReference type="Proteomes" id="UP001054945">
    <property type="component" value="Unassembled WGS sequence"/>
</dbReference>
<sequence>MLQLKYALCHRFLPRDARHCIPTPNRHCSCRSFRSPPLVIPPPIPPHLHPPFPRLRLILSRKRGPQQPPTNSRRFPAGHPWRQWRWQEDSAGHPHKKREGMAKKKET</sequence>
<protein>
    <submittedName>
        <fullName evidence="2">Uncharacterized protein</fullName>
    </submittedName>
</protein>
<name>A0AAV4QXD5_CAEEX</name>
<reference evidence="2 3" key="1">
    <citation type="submission" date="2021-06" db="EMBL/GenBank/DDBJ databases">
        <title>Caerostris extrusa draft genome.</title>
        <authorList>
            <person name="Kono N."/>
            <person name="Arakawa K."/>
        </authorList>
    </citation>
    <scope>NUCLEOTIDE SEQUENCE [LARGE SCALE GENOMIC DNA]</scope>
</reference>
<accession>A0AAV4QXD5</accession>
<gene>
    <name evidence="2" type="ORF">CEXT_57991</name>
</gene>
<proteinExistence type="predicted"/>
<evidence type="ECO:0000313" key="3">
    <source>
        <dbReference type="Proteomes" id="UP001054945"/>
    </source>
</evidence>
<evidence type="ECO:0000313" key="2">
    <source>
        <dbReference type="EMBL" id="GIY13912.1"/>
    </source>
</evidence>
<dbReference type="AlphaFoldDB" id="A0AAV4QXD5"/>